<keyword evidence="1" id="KW-0934">Plastid</keyword>
<gene>
    <name evidence="1" type="primary">ycf56</name>
</gene>
<evidence type="ECO:0000313" key="1">
    <source>
        <dbReference type="EMBL" id="ART65384.1"/>
    </source>
</evidence>
<dbReference type="InterPro" id="IPR036866">
    <property type="entry name" value="RibonucZ/Hydroxyglut_hydro"/>
</dbReference>
<organism evidence="1">
    <name type="scientific">Sheathia arcuata</name>
    <dbReference type="NCBI Taxonomy" id="340433"/>
    <lineage>
        <taxon>Eukaryota</taxon>
        <taxon>Rhodophyta</taxon>
        <taxon>Florideophyceae</taxon>
        <taxon>Nemaliophycidae</taxon>
        <taxon>Batrachospermales</taxon>
        <taxon>Batrachospermaceae</taxon>
        <taxon>Sheathia</taxon>
    </lineage>
</organism>
<proteinExistence type="predicted"/>
<dbReference type="RefSeq" id="YP_009390016.1">
    <property type="nucleotide sequence ID" value="NC_035231.1"/>
</dbReference>
<dbReference type="PANTHER" id="PTHR46018:SF2">
    <property type="entry name" value="ZINC PHOSPHODIESTERASE ELAC PROTEIN 1"/>
    <property type="match status" value="1"/>
</dbReference>
<dbReference type="GO" id="GO:0042781">
    <property type="term" value="F:3'-tRNA processing endoribonuclease activity"/>
    <property type="evidence" value="ECO:0007669"/>
    <property type="project" value="TreeGrafter"/>
</dbReference>
<keyword evidence="1" id="KW-0150">Chloroplast</keyword>
<protein>
    <submittedName>
        <fullName evidence="1">Uncharacterized protein</fullName>
    </submittedName>
</protein>
<geneLocation type="chloroplast" evidence="1"/>
<dbReference type="Gene3D" id="3.60.15.10">
    <property type="entry name" value="Ribonuclease Z/Hydroxyacylglutathione hydrolase-like"/>
    <property type="match status" value="1"/>
</dbReference>
<dbReference type="SUPFAM" id="SSF56281">
    <property type="entry name" value="Metallo-hydrolase/oxidoreductase"/>
    <property type="match status" value="1"/>
</dbReference>
<reference evidence="1" key="1">
    <citation type="journal article" date="2017" name="Sci. Rep.">
        <title>Origin and evolutionary history of freshwater Rhodophyta: further insights based on phylogenomic evidence.</title>
        <authorList>
            <person name="Nan F."/>
            <person name="Feng J."/>
            <person name="Lv J."/>
            <person name="Liu Q."/>
            <person name="Fang K."/>
            <person name="Gong C."/>
            <person name="Xie S."/>
        </authorList>
    </citation>
    <scope>NUCLEOTIDE SEQUENCE</scope>
</reference>
<dbReference type="PANTHER" id="PTHR46018">
    <property type="entry name" value="ZINC PHOSPHODIESTERASE ELAC PROTEIN 1"/>
    <property type="match status" value="1"/>
</dbReference>
<sequence>MIHKSISFLVKRSSMGIVWLFNCPEGCQHILIQKKIKLHQINNIFITSLDVKSTAGIIGLLSSLSLSSRIHTLSIYGPQGLFQYLQFLRKYSQTTFKYRLDIHILRYGFIKINSSCNTYVSPANCSINQLQCIILEEEKIGRFKPLKASIFHIKTGPLYGKLKLKYQLIGPDGCLIRGKFFTNPYYSGFKAIYCFHKYCYRNSIEFTLKTNTIRDQNNKLTGLYILY</sequence>
<dbReference type="GeneID" id="33350697"/>
<dbReference type="EMBL" id="KY033529">
    <property type="protein sequence ID" value="ART65384.1"/>
    <property type="molecule type" value="Genomic_DNA"/>
</dbReference>
<accession>A0A3G1I8W1</accession>
<dbReference type="AlphaFoldDB" id="A0A3G1I8W1"/>
<name>A0A3G1I8W1_9FLOR</name>